<keyword evidence="2" id="KW-0808">Transferase</keyword>
<dbReference type="SUPFAM" id="SSF53756">
    <property type="entry name" value="UDP-Glycosyltransferase/glycogen phosphorylase"/>
    <property type="match status" value="1"/>
</dbReference>
<organism evidence="2 3">
    <name type="scientific">Algoriphagus aquatilis</name>
    <dbReference type="NCBI Taxonomy" id="490186"/>
    <lineage>
        <taxon>Bacteria</taxon>
        <taxon>Pseudomonadati</taxon>
        <taxon>Bacteroidota</taxon>
        <taxon>Cytophagia</taxon>
        <taxon>Cytophagales</taxon>
        <taxon>Cyclobacteriaceae</taxon>
        <taxon>Algoriphagus</taxon>
    </lineage>
</organism>
<keyword evidence="3" id="KW-1185">Reference proteome</keyword>
<sequence length="346" mass="39178">MDKPKSILFLGETYRADAQTWIKGIESVSGIKVDTLEVKTTRTRFNRILAFFGFAWKIIVLNFTKTYDLVLAERATSYGLFSLLVRAKKRIVAQQGITDAWPESGFSGYYKRILQRTVYSKVDLIHAWGEVMVPAMIESKADPRKIMILPKGIDLTKYMMVEKKDPALAIVTRSFTEVYHHEDILDALALLNRHGWSLNLIMVGDGFLADHLKRKTKELNLSKQVTFTGRIPNQELPALLSKASIYLSVPETEGVSASLFEAMATGCFPIVTDLPGTRAFIKNGENGFLVPVNSPIEIANALTSYLENQEVFKDAVKANRLFIEENVNLQKNMNTIWNRYLEIFQN</sequence>
<gene>
    <name evidence="2" type="ORF">ACFPIK_00705</name>
</gene>
<keyword evidence="2" id="KW-0328">Glycosyltransferase</keyword>
<proteinExistence type="predicted"/>
<dbReference type="InterPro" id="IPR001296">
    <property type="entry name" value="Glyco_trans_1"/>
</dbReference>
<dbReference type="Proteomes" id="UP001596163">
    <property type="component" value="Unassembled WGS sequence"/>
</dbReference>
<evidence type="ECO:0000259" key="1">
    <source>
        <dbReference type="Pfam" id="PF00534"/>
    </source>
</evidence>
<dbReference type="EMBL" id="JBHSKS010000001">
    <property type="protein sequence ID" value="MFC5190267.1"/>
    <property type="molecule type" value="Genomic_DNA"/>
</dbReference>
<dbReference type="PANTHER" id="PTHR12526">
    <property type="entry name" value="GLYCOSYLTRANSFERASE"/>
    <property type="match status" value="1"/>
</dbReference>
<protein>
    <submittedName>
        <fullName evidence="2">Glycosyltransferase family 4 protein</fullName>
        <ecNumber evidence="2">2.4.-.-</ecNumber>
    </submittedName>
</protein>
<name>A0ABW0BRD2_9BACT</name>
<accession>A0ABW0BRD2</accession>
<dbReference type="Gene3D" id="3.40.50.2000">
    <property type="entry name" value="Glycogen Phosphorylase B"/>
    <property type="match status" value="2"/>
</dbReference>
<evidence type="ECO:0000313" key="3">
    <source>
        <dbReference type="Proteomes" id="UP001596163"/>
    </source>
</evidence>
<dbReference type="GO" id="GO:0016757">
    <property type="term" value="F:glycosyltransferase activity"/>
    <property type="evidence" value="ECO:0007669"/>
    <property type="project" value="UniProtKB-KW"/>
</dbReference>
<dbReference type="Pfam" id="PF00534">
    <property type="entry name" value="Glycos_transf_1"/>
    <property type="match status" value="1"/>
</dbReference>
<dbReference type="CDD" id="cd03801">
    <property type="entry name" value="GT4_PimA-like"/>
    <property type="match status" value="1"/>
</dbReference>
<reference evidence="3" key="1">
    <citation type="journal article" date="2019" name="Int. J. Syst. Evol. Microbiol.">
        <title>The Global Catalogue of Microorganisms (GCM) 10K type strain sequencing project: providing services to taxonomists for standard genome sequencing and annotation.</title>
        <authorList>
            <consortium name="The Broad Institute Genomics Platform"/>
            <consortium name="The Broad Institute Genome Sequencing Center for Infectious Disease"/>
            <person name="Wu L."/>
            <person name="Ma J."/>
        </authorList>
    </citation>
    <scope>NUCLEOTIDE SEQUENCE [LARGE SCALE GENOMIC DNA]</scope>
    <source>
        <strain evidence="3">CGMCC 1.7030</strain>
    </source>
</reference>
<evidence type="ECO:0000313" key="2">
    <source>
        <dbReference type="EMBL" id="MFC5190267.1"/>
    </source>
</evidence>
<dbReference type="EC" id="2.4.-.-" evidence="2"/>
<dbReference type="RefSeq" id="WP_377911176.1">
    <property type="nucleotide sequence ID" value="NZ_JBHSKS010000001.1"/>
</dbReference>
<dbReference type="PANTHER" id="PTHR12526:SF630">
    <property type="entry name" value="GLYCOSYLTRANSFERASE"/>
    <property type="match status" value="1"/>
</dbReference>
<comment type="caution">
    <text evidence="2">The sequence shown here is derived from an EMBL/GenBank/DDBJ whole genome shotgun (WGS) entry which is preliminary data.</text>
</comment>
<feature type="domain" description="Glycosyl transferase family 1" evidence="1">
    <location>
        <begin position="163"/>
        <end position="320"/>
    </location>
</feature>